<organism evidence="1 2">
    <name type="scientific">Arctium lappa</name>
    <name type="common">Greater burdock</name>
    <name type="synonym">Lappa major</name>
    <dbReference type="NCBI Taxonomy" id="4217"/>
    <lineage>
        <taxon>Eukaryota</taxon>
        <taxon>Viridiplantae</taxon>
        <taxon>Streptophyta</taxon>
        <taxon>Embryophyta</taxon>
        <taxon>Tracheophyta</taxon>
        <taxon>Spermatophyta</taxon>
        <taxon>Magnoliopsida</taxon>
        <taxon>eudicotyledons</taxon>
        <taxon>Gunneridae</taxon>
        <taxon>Pentapetalae</taxon>
        <taxon>asterids</taxon>
        <taxon>campanulids</taxon>
        <taxon>Asterales</taxon>
        <taxon>Asteraceae</taxon>
        <taxon>Carduoideae</taxon>
        <taxon>Cardueae</taxon>
        <taxon>Arctiinae</taxon>
        <taxon>Arctium</taxon>
    </lineage>
</organism>
<name>A0ACB9DJ64_ARCLA</name>
<sequence length="69" mass="7582">MRQTFLTFSTSPPIFKSIAPLTTLITTLSKKEKGQMGSACCDCLWALSLLFPNQKISDVRGQDESQTLG</sequence>
<gene>
    <name evidence="1" type="ORF">L6452_09148</name>
</gene>
<accession>A0ACB9DJ64</accession>
<protein>
    <submittedName>
        <fullName evidence="1">Uncharacterized protein</fullName>
    </submittedName>
</protein>
<reference evidence="2" key="1">
    <citation type="journal article" date="2022" name="Mol. Ecol. Resour.">
        <title>The genomes of chicory, endive, great burdock and yacon provide insights into Asteraceae palaeo-polyploidization history and plant inulin production.</title>
        <authorList>
            <person name="Fan W."/>
            <person name="Wang S."/>
            <person name="Wang H."/>
            <person name="Wang A."/>
            <person name="Jiang F."/>
            <person name="Liu H."/>
            <person name="Zhao H."/>
            <person name="Xu D."/>
            <person name="Zhang Y."/>
        </authorList>
    </citation>
    <scope>NUCLEOTIDE SEQUENCE [LARGE SCALE GENOMIC DNA]</scope>
    <source>
        <strain evidence="2">cv. Niubang</strain>
    </source>
</reference>
<reference evidence="1 2" key="2">
    <citation type="journal article" date="2022" name="Mol. Ecol. Resour.">
        <title>The genomes of chicory, endive, great burdock and yacon provide insights into Asteraceae paleo-polyploidization history and plant inulin production.</title>
        <authorList>
            <person name="Fan W."/>
            <person name="Wang S."/>
            <person name="Wang H."/>
            <person name="Wang A."/>
            <person name="Jiang F."/>
            <person name="Liu H."/>
            <person name="Zhao H."/>
            <person name="Xu D."/>
            <person name="Zhang Y."/>
        </authorList>
    </citation>
    <scope>NUCLEOTIDE SEQUENCE [LARGE SCALE GENOMIC DNA]</scope>
    <source>
        <strain evidence="2">cv. Niubang</strain>
    </source>
</reference>
<evidence type="ECO:0000313" key="1">
    <source>
        <dbReference type="EMBL" id="KAI3746709.1"/>
    </source>
</evidence>
<dbReference type="EMBL" id="CM042049">
    <property type="protein sequence ID" value="KAI3746709.1"/>
    <property type="molecule type" value="Genomic_DNA"/>
</dbReference>
<comment type="caution">
    <text evidence="1">The sequence shown here is derived from an EMBL/GenBank/DDBJ whole genome shotgun (WGS) entry which is preliminary data.</text>
</comment>
<proteinExistence type="predicted"/>
<dbReference type="Proteomes" id="UP001055879">
    <property type="component" value="Linkage Group LG03"/>
</dbReference>
<keyword evidence="2" id="KW-1185">Reference proteome</keyword>
<evidence type="ECO:0000313" key="2">
    <source>
        <dbReference type="Proteomes" id="UP001055879"/>
    </source>
</evidence>